<reference evidence="2" key="1">
    <citation type="submission" date="2021-02" db="EMBL/GenBank/DDBJ databases">
        <authorList>
            <person name="Dougan E. K."/>
            <person name="Rhodes N."/>
            <person name="Thang M."/>
            <person name="Chan C."/>
        </authorList>
    </citation>
    <scope>NUCLEOTIDE SEQUENCE</scope>
</reference>
<sequence>AQQAQLDPNPIRPIHSQMQDQLRLQQLLTICSDLERDLHGLQCQQFQGATEVLSQEMMKQQVEDLKQQIRFQQGMSQERPQQLSQQAPSRSPGPAPRPLGQSSSSSVVPTTALKGSTPSSFGSRSITPGSLGSSTPKLWADYESSRASSKSSLPTSSLPSRLQSGQFVS</sequence>
<feature type="region of interest" description="Disordered" evidence="1">
    <location>
        <begin position="66"/>
        <end position="169"/>
    </location>
</feature>
<dbReference type="Proteomes" id="UP000626109">
    <property type="component" value="Unassembled WGS sequence"/>
</dbReference>
<feature type="compositionally biased region" description="Low complexity" evidence="1">
    <location>
        <begin position="145"/>
        <end position="169"/>
    </location>
</feature>
<comment type="caution">
    <text evidence="2">The sequence shown here is derived from an EMBL/GenBank/DDBJ whole genome shotgun (WGS) entry which is preliminary data.</text>
</comment>
<gene>
    <name evidence="2" type="ORF">PGLA2088_LOCUS38273</name>
</gene>
<name>A0A813L462_POLGL</name>
<protein>
    <submittedName>
        <fullName evidence="2">Uncharacterized protein</fullName>
    </submittedName>
</protein>
<accession>A0A813L462</accession>
<feature type="non-terminal residue" evidence="2">
    <location>
        <position position="169"/>
    </location>
</feature>
<evidence type="ECO:0000313" key="2">
    <source>
        <dbReference type="EMBL" id="CAE8714922.1"/>
    </source>
</evidence>
<feature type="compositionally biased region" description="Polar residues" evidence="1">
    <location>
        <begin position="101"/>
        <end position="136"/>
    </location>
</feature>
<feature type="non-terminal residue" evidence="2">
    <location>
        <position position="1"/>
    </location>
</feature>
<dbReference type="AlphaFoldDB" id="A0A813L462"/>
<evidence type="ECO:0000256" key="1">
    <source>
        <dbReference type="SAM" id="MobiDB-lite"/>
    </source>
</evidence>
<organism evidence="2 3">
    <name type="scientific">Polarella glacialis</name>
    <name type="common">Dinoflagellate</name>
    <dbReference type="NCBI Taxonomy" id="89957"/>
    <lineage>
        <taxon>Eukaryota</taxon>
        <taxon>Sar</taxon>
        <taxon>Alveolata</taxon>
        <taxon>Dinophyceae</taxon>
        <taxon>Suessiales</taxon>
        <taxon>Suessiaceae</taxon>
        <taxon>Polarella</taxon>
    </lineage>
</organism>
<evidence type="ECO:0000313" key="3">
    <source>
        <dbReference type="Proteomes" id="UP000626109"/>
    </source>
</evidence>
<feature type="compositionally biased region" description="Polar residues" evidence="1">
    <location>
        <begin position="69"/>
        <end position="84"/>
    </location>
</feature>
<proteinExistence type="predicted"/>
<dbReference type="EMBL" id="CAJNNW010032685">
    <property type="protein sequence ID" value="CAE8714922.1"/>
    <property type="molecule type" value="Genomic_DNA"/>
</dbReference>